<evidence type="ECO:0000256" key="3">
    <source>
        <dbReference type="ARBA" id="ARBA00022763"/>
    </source>
</evidence>
<dbReference type="Proteomes" id="UP000033945">
    <property type="component" value="Unassembled WGS sequence"/>
</dbReference>
<evidence type="ECO:0000256" key="5">
    <source>
        <dbReference type="ARBA" id="ARBA00023204"/>
    </source>
</evidence>
<accession>A0A0G1LSE6</accession>
<dbReference type="GO" id="GO:0006298">
    <property type="term" value="P:mismatch repair"/>
    <property type="evidence" value="ECO:0007669"/>
    <property type="project" value="UniProtKB-UniRule"/>
</dbReference>
<dbReference type="SUPFAM" id="SSF52980">
    <property type="entry name" value="Restriction endonuclease-like"/>
    <property type="match status" value="1"/>
</dbReference>
<keyword evidence="1 6" id="KW-0540">Nuclease</keyword>
<dbReference type="NCBIfam" id="TIGR00632">
    <property type="entry name" value="vsr"/>
    <property type="match status" value="1"/>
</dbReference>
<organism evidence="7 8">
    <name type="scientific">Candidatus Giovannonibacteria bacterium GW2011_GWA2_44_26</name>
    <dbReference type="NCBI Taxonomy" id="1618648"/>
    <lineage>
        <taxon>Bacteria</taxon>
        <taxon>Candidatus Giovannoniibacteriota</taxon>
    </lineage>
</organism>
<sequence length="145" mass="16996">MKYIRDGRAPIPTSEKISRTMSAIRAKNTKPELLVRKMLLSAGINRYRLHPKNIPGRPDVAFPKKKLAIFVHGCFWHDCPYCKPKLPKTHMAFWRAKFRRNKERDARKSKDLRKLGWRVLTVWEHEIKRGGTRVVARVKKALRAA</sequence>
<dbReference type="Pfam" id="PF03852">
    <property type="entry name" value="Vsr"/>
    <property type="match status" value="1"/>
</dbReference>
<protein>
    <recommendedName>
        <fullName evidence="6">Very short patch repair endonuclease</fullName>
        <ecNumber evidence="6">3.1.-.-</ecNumber>
    </recommendedName>
</protein>
<reference evidence="7 8" key="1">
    <citation type="journal article" date="2015" name="Nature">
        <title>rRNA introns, odd ribosomes, and small enigmatic genomes across a large radiation of phyla.</title>
        <authorList>
            <person name="Brown C.T."/>
            <person name="Hug L.A."/>
            <person name="Thomas B.C."/>
            <person name="Sharon I."/>
            <person name="Castelle C.J."/>
            <person name="Singh A."/>
            <person name="Wilkins M.J."/>
            <person name="Williams K.H."/>
            <person name="Banfield J.F."/>
        </authorList>
    </citation>
    <scope>NUCLEOTIDE SEQUENCE [LARGE SCALE GENOMIC DNA]</scope>
</reference>
<proteinExistence type="inferred from homology"/>
<dbReference type="GO" id="GO:0004519">
    <property type="term" value="F:endonuclease activity"/>
    <property type="evidence" value="ECO:0007669"/>
    <property type="project" value="UniProtKB-KW"/>
</dbReference>
<evidence type="ECO:0000256" key="1">
    <source>
        <dbReference type="ARBA" id="ARBA00022722"/>
    </source>
</evidence>
<keyword evidence="3 6" id="KW-0227">DNA damage</keyword>
<dbReference type="EC" id="3.1.-.-" evidence="6"/>
<dbReference type="PIRSF" id="PIRSF018267">
    <property type="entry name" value="VSR_endonuc"/>
    <property type="match status" value="1"/>
</dbReference>
<comment type="function">
    <text evidence="6">May nick specific sequences that contain T:G mispairs resulting from m5C-deamination.</text>
</comment>
<name>A0A0G1LSE6_9BACT</name>
<dbReference type="AlphaFoldDB" id="A0A0G1LSE6"/>
<evidence type="ECO:0000256" key="4">
    <source>
        <dbReference type="ARBA" id="ARBA00022801"/>
    </source>
</evidence>
<dbReference type="InterPro" id="IPR004603">
    <property type="entry name" value="DNA_mismatch_endonuc_vsr"/>
</dbReference>
<comment type="similarity">
    <text evidence="6">Belongs to the vsr family.</text>
</comment>
<comment type="caution">
    <text evidence="7">The sequence shown here is derived from an EMBL/GenBank/DDBJ whole genome shotgun (WGS) entry which is preliminary data.</text>
</comment>
<dbReference type="Gene3D" id="3.40.960.10">
    <property type="entry name" value="VSR Endonuclease"/>
    <property type="match status" value="1"/>
</dbReference>
<dbReference type="CDD" id="cd00221">
    <property type="entry name" value="Vsr"/>
    <property type="match status" value="1"/>
</dbReference>
<dbReference type="InterPro" id="IPR011335">
    <property type="entry name" value="Restrct_endonuc-II-like"/>
</dbReference>
<gene>
    <name evidence="7" type="ORF">UW55_C0010G0033</name>
</gene>
<evidence type="ECO:0000256" key="2">
    <source>
        <dbReference type="ARBA" id="ARBA00022759"/>
    </source>
</evidence>
<evidence type="ECO:0000313" key="8">
    <source>
        <dbReference type="Proteomes" id="UP000033945"/>
    </source>
</evidence>
<evidence type="ECO:0000313" key="7">
    <source>
        <dbReference type="EMBL" id="KKT62684.1"/>
    </source>
</evidence>
<keyword evidence="4 6" id="KW-0378">Hydrolase</keyword>
<evidence type="ECO:0000256" key="6">
    <source>
        <dbReference type="PIRNR" id="PIRNR018267"/>
    </source>
</evidence>
<dbReference type="GO" id="GO:0016787">
    <property type="term" value="F:hydrolase activity"/>
    <property type="evidence" value="ECO:0007669"/>
    <property type="project" value="UniProtKB-KW"/>
</dbReference>
<keyword evidence="2 6" id="KW-0255">Endonuclease</keyword>
<keyword evidence="5 6" id="KW-0234">DNA repair</keyword>
<dbReference type="EMBL" id="LCIT01000010">
    <property type="protein sequence ID" value="KKT62684.1"/>
    <property type="molecule type" value="Genomic_DNA"/>
</dbReference>